<sequence length="326" mass="35206">MPDQLDRDAAEMLRLREEADLPDIVDMTPAEARALWDELAVVPEEHREPVDSVEERTVPGPDDRADEIPVRVYTPESVASASDDGAGAPVVVFFHGGGFVIGDLETRDATCRALANDADCVVVSVAYRLAPEHPFPAAVADAYAATEWVADNPDAVGGDGRLAVSGDSAGGTLAAVVTLLARDRDGPGIDYQSLIYPGTSGSEDWDSYDENETGYLLERSTVRYFYGHYFRHALERANPYAFPMAACSYEDLPPTTVLTCGFDPLRDEGLAYADVLESAGVDVSRLHYDDMIHGAITMLGEPGVTQARRMVEDLAADLRAGFETAE</sequence>
<evidence type="ECO:0000256" key="2">
    <source>
        <dbReference type="ARBA" id="ARBA00022801"/>
    </source>
</evidence>
<dbReference type="FunFam" id="3.40.50.1820:FF:000089">
    <property type="entry name" value="Alpha/beta hydrolase"/>
    <property type="match status" value="1"/>
</dbReference>
<protein>
    <submittedName>
        <fullName evidence="5">Alpha/beta hydrolase</fullName>
    </submittedName>
</protein>
<dbReference type="GO" id="GO:0016787">
    <property type="term" value="F:hydrolase activity"/>
    <property type="evidence" value="ECO:0007669"/>
    <property type="project" value="UniProtKB-KW"/>
</dbReference>
<comment type="similarity">
    <text evidence="1">Belongs to the 'GDXG' lipolytic enzyme family.</text>
</comment>
<feature type="region of interest" description="Disordered" evidence="3">
    <location>
        <begin position="46"/>
        <end position="67"/>
    </location>
</feature>
<reference evidence="5 6" key="1">
    <citation type="journal article" date="2019" name="Int. J. Syst. Evol. Microbiol.">
        <title>The Global Catalogue of Microorganisms (GCM) 10K type strain sequencing project: providing services to taxonomists for standard genome sequencing and annotation.</title>
        <authorList>
            <consortium name="The Broad Institute Genomics Platform"/>
            <consortium name="The Broad Institute Genome Sequencing Center for Infectious Disease"/>
            <person name="Wu L."/>
            <person name="Ma J."/>
        </authorList>
    </citation>
    <scope>NUCLEOTIDE SEQUENCE [LARGE SCALE GENOMIC DNA]</scope>
    <source>
        <strain evidence="5 6">CGMCC 1.12553</strain>
    </source>
</reference>
<dbReference type="Gene3D" id="3.40.50.1820">
    <property type="entry name" value="alpha/beta hydrolase"/>
    <property type="match status" value="1"/>
</dbReference>
<evidence type="ECO:0000256" key="3">
    <source>
        <dbReference type="SAM" id="MobiDB-lite"/>
    </source>
</evidence>
<dbReference type="PROSITE" id="PS01174">
    <property type="entry name" value="LIPASE_GDXG_SER"/>
    <property type="match status" value="1"/>
</dbReference>
<gene>
    <name evidence="5" type="ORF">ACFO0N_13510</name>
</gene>
<keyword evidence="2 5" id="KW-0378">Hydrolase</keyword>
<dbReference type="InterPro" id="IPR029058">
    <property type="entry name" value="AB_hydrolase_fold"/>
</dbReference>
<evidence type="ECO:0000256" key="1">
    <source>
        <dbReference type="ARBA" id="ARBA00010515"/>
    </source>
</evidence>
<dbReference type="RefSeq" id="WP_267619931.1">
    <property type="nucleotide sequence ID" value="NZ_JAODIW010000004.1"/>
</dbReference>
<evidence type="ECO:0000259" key="4">
    <source>
        <dbReference type="Pfam" id="PF07859"/>
    </source>
</evidence>
<comment type="caution">
    <text evidence="5">The sequence shown here is derived from an EMBL/GenBank/DDBJ whole genome shotgun (WGS) entry which is preliminary data.</text>
</comment>
<name>A0ABD5PE72_9EURY</name>
<dbReference type="Pfam" id="PF07859">
    <property type="entry name" value="Abhydrolase_3"/>
    <property type="match status" value="1"/>
</dbReference>
<dbReference type="SUPFAM" id="SSF53474">
    <property type="entry name" value="alpha/beta-Hydrolases"/>
    <property type="match status" value="1"/>
</dbReference>
<keyword evidence="6" id="KW-1185">Reference proteome</keyword>
<evidence type="ECO:0000313" key="6">
    <source>
        <dbReference type="Proteomes" id="UP001595921"/>
    </source>
</evidence>
<dbReference type="PANTHER" id="PTHR48081">
    <property type="entry name" value="AB HYDROLASE SUPERFAMILY PROTEIN C4A8.06C"/>
    <property type="match status" value="1"/>
</dbReference>
<dbReference type="EMBL" id="JBHSDS010000007">
    <property type="protein sequence ID" value="MFC4358962.1"/>
    <property type="molecule type" value="Genomic_DNA"/>
</dbReference>
<feature type="domain" description="Alpha/beta hydrolase fold-3" evidence="4">
    <location>
        <begin position="91"/>
        <end position="295"/>
    </location>
</feature>
<dbReference type="Proteomes" id="UP001595921">
    <property type="component" value="Unassembled WGS sequence"/>
</dbReference>
<accession>A0ABD5PE72</accession>
<dbReference type="PANTHER" id="PTHR48081:SF8">
    <property type="entry name" value="ALPHA_BETA HYDROLASE FOLD-3 DOMAIN-CONTAINING PROTEIN-RELATED"/>
    <property type="match status" value="1"/>
</dbReference>
<organism evidence="5 6">
    <name type="scientific">Halobium salinum</name>
    <dbReference type="NCBI Taxonomy" id="1364940"/>
    <lineage>
        <taxon>Archaea</taxon>
        <taxon>Methanobacteriati</taxon>
        <taxon>Methanobacteriota</taxon>
        <taxon>Stenosarchaea group</taxon>
        <taxon>Halobacteria</taxon>
        <taxon>Halobacteriales</taxon>
        <taxon>Haloferacaceae</taxon>
        <taxon>Halobium</taxon>
    </lineage>
</organism>
<dbReference type="AlphaFoldDB" id="A0ABD5PE72"/>
<dbReference type="InterPro" id="IPR050300">
    <property type="entry name" value="GDXG_lipolytic_enzyme"/>
</dbReference>
<proteinExistence type="inferred from homology"/>
<dbReference type="InterPro" id="IPR013094">
    <property type="entry name" value="AB_hydrolase_3"/>
</dbReference>
<evidence type="ECO:0000313" key="5">
    <source>
        <dbReference type="EMBL" id="MFC4358962.1"/>
    </source>
</evidence>
<dbReference type="InterPro" id="IPR033140">
    <property type="entry name" value="Lipase_GDXG_put_SER_AS"/>
</dbReference>